<dbReference type="Proteomes" id="UP000231292">
    <property type="component" value="Unassembled WGS sequence"/>
</dbReference>
<comment type="caution">
    <text evidence="2">The sequence shown here is derived from an EMBL/GenBank/DDBJ whole genome shotgun (WGS) entry which is preliminary data.</text>
</comment>
<feature type="domain" description="HepT-like" evidence="1">
    <location>
        <begin position="2"/>
        <end position="102"/>
    </location>
</feature>
<accession>A0A2G9YLA4</accession>
<evidence type="ECO:0000259" key="1">
    <source>
        <dbReference type="Pfam" id="PF20797"/>
    </source>
</evidence>
<dbReference type="InterPro" id="IPR048769">
    <property type="entry name" value="HepT-like_dom"/>
</dbReference>
<evidence type="ECO:0000313" key="3">
    <source>
        <dbReference type="Proteomes" id="UP000231292"/>
    </source>
</evidence>
<dbReference type="Pfam" id="PF20797">
    <property type="entry name" value="HepT-like_2"/>
    <property type="match status" value="1"/>
</dbReference>
<reference evidence="2 3" key="1">
    <citation type="submission" date="2017-09" db="EMBL/GenBank/DDBJ databases">
        <title>Depth-based differentiation of microbial function through sediment-hosted aquifers and enrichment of novel symbionts in the deep terrestrial subsurface.</title>
        <authorList>
            <person name="Probst A.J."/>
            <person name="Ladd B."/>
            <person name="Jarett J.K."/>
            <person name="Geller-Mcgrath D.E."/>
            <person name="Sieber C.M."/>
            <person name="Emerson J.B."/>
            <person name="Anantharaman K."/>
            <person name="Thomas B.C."/>
            <person name="Malmstrom R."/>
            <person name="Stieglmeier M."/>
            <person name="Klingl A."/>
            <person name="Woyke T."/>
            <person name="Ryan C.M."/>
            <person name="Banfield J.F."/>
        </authorList>
    </citation>
    <scope>NUCLEOTIDE SEQUENCE [LARGE SCALE GENOMIC DNA]</scope>
    <source>
        <strain evidence="2">CG23_combo_of_CG06-09_8_20_14_all_41_10</strain>
    </source>
</reference>
<dbReference type="AlphaFoldDB" id="A0A2G9YLA4"/>
<name>A0A2G9YLA4_9BACT</name>
<gene>
    <name evidence="2" type="ORF">COX41_03665</name>
</gene>
<protein>
    <recommendedName>
        <fullName evidence="1">HepT-like domain-containing protein</fullName>
    </recommendedName>
</protein>
<proteinExistence type="predicted"/>
<dbReference type="EMBL" id="PCRK01000091">
    <property type="protein sequence ID" value="PIP19291.1"/>
    <property type="molecule type" value="Genomic_DNA"/>
</dbReference>
<sequence length="103" mass="12480">MNFYNGIENIMKRCAREYYKKMPKGDDWHKQLLQQSCLEVSNKAPLFNREIVDGLYQYLSFRHFFIHGYVFKLKKEKMELLIIGVDELWHKIKKQLAKFMSSI</sequence>
<organism evidence="2 3">
    <name type="scientific">Candidatus Sherwoodlollariibacterium unditelluris</name>
    <dbReference type="NCBI Taxonomy" id="1974757"/>
    <lineage>
        <taxon>Bacteria</taxon>
        <taxon>Pseudomonadati</taxon>
        <taxon>Candidatus Omnitrophota</taxon>
        <taxon>Candidatus Sherwoodlollariibacterium</taxon>
    </lineage>
</organism>
<evidence type="ECO:0000313" key="2">
    <source>
        <dbReference type="EMBL" id="PIP19291.1"/>
    </source>
</evidence>